<evidence type="ECO:0000256" key="3">
    <source>
        <dbReference type="ARBA" id="ARBA00022829"/>
    </source>
</evidence>
<dbReference type="GeneID" id="15392410"/>
<dbReference type="PIRSF" id="PIRSF019345">
    <property type="entry name" value="ScpB"/>
    <property type="match status" value="1"/>
</dbReference>
<evidence type="ECO:0000313" key="5">
    <source>
        <dbReference type="EMBL" id="AGK60782.1"/>
    </source>
</evidence>
<keyword evidence="1" id="KW-0963">Cytoplasm</keyword>
<dbReference type="Pfam" id="PF04079">
    <property type="entry name" value="SMC_ScpB"/>
    <property type="match status" value="1"/>
</dbReference>
<protein>
    <submittedName>
        <fullName evidence="5">Segregation and condensation protein B</fullName>
    </submittedName>
</protein>
<dbReference type="Gene3D" id="1.10.10.10">
    <property type="entry name" value="Winged helix-like DNA-binding domain superfamily/Winged helix DNA-binding domain"/>
    <property type="match status" value="2"/>
</dbReference>
<dbReference type="OrthoDB" id="8628at2157"/>
<organism evidence="5 6">
    <name type="scientific">Archaeoglobus sulfaticallidus PM70-1</name>
    <dbReference type="NCBI Taxonomy" id="387631"/>
    <lineage>
        <taxon>Archaea</taxon>
        <taxon>Methanobacteriati</taxon>
        <taxon>Methanobacteriota</taxon>
        <taxon>Archaeoglobi</taxon>
        <taxon>Archaeoglobales</taxon>
        <taxon>Archaeoglobaceae</taxon>
        <taxon>Archaeoglobus</taxon>
    </lineage>
</organism>
<dbReference type="GO" id="GO:0051304">
    <property type="term" value="P:chromosome separation"/>
    <property type="evidence" value="ECO:0007669"/>
    <property type="project" value="InterPro"/>
</dbReference>
<gene>
    <name evidence="5" type="ORF">Asulf_00769</name>
</gene>
<dbReference type="HOGENOM" id="CLU_045647_5_4_2"/>
<keyword evidence="6" id="KW-1185">Reference proteome</keyword>
<proteinExistence type="predicted"/>
<evidence type="ECO:0000256" key="4">
    <source>
        <dbReference type="ARBA" id="ARBA00023306"/>
    </source>
</evidence>
<dbReference type="KEGG" id="ast:Asulf_00769"/>
<dbReference type="PANTHER" id="PTHR34298:SF2">
    <property type="entry name" value="SEGREGATION AND CONDENSATION PROTEIN B"/>
    <property type="match status" value="1"/>
</dbReference>
<dbReference type="eggNOG" id="arCOG02613">
    <property type="taxonomic scope" value="Archaea"/>
</dbReference>
<dbReference type="InterPro" id="IPR005234">
    <property type="entry name" value="ScpB_csome_segregation"/>
</dbReference>
<accession>N0BET0</accession>
<dbReference type="Proteomes" id="UP000013307">
    <property type="component" value="Chromosome"/>
</dbReference>
<dbReference type="InterPro" id="IPR036390">
    <property type="entry name" value="WH_DNA-bd_sf"/>
</dbReference>
<keyword evidence="4" id="KW-0131">Cell cycle</keyword>
<evidence type="ECO:0000256" key="2">
    <source>
        <dbReference type="ARBA" id="ARBA00022618"/>
    </source>
</evidence>
<dbReference type="GO" id="GO:0051301">
    <property type="term" value="P:cell division"/>
    <property type="evidence" value="ECO:0007669"/>
    <property type="project" value="UniProtKB-KW"/>
</dbReference>
<dbReference type="InterPro" id="IPR036388">
    <property type="entry name" value="WH-like_DNA-bd_sf"/>
</dbReference>
<dbReference type="SUPFAM" id="SSF46785">
    <property type="entry name" value="Winged helix' DNA-binding domain"/>
    <property type="match status" value="2"/>
</dbReference>
<dbReference type="AlphaFoldDB" id="N0BET0"/>
<reference evidence="5 6" key="1">
    <citation type="journal article" date="2013" name="Genome Announc.">
        <title>Complete Genome Sequence of the Thermophilic and Facultatively Chemolithoautotrophic Sulfate Reducer Archaeoglobus sulfaticallidus Strain PM70-1T.</title>
        <authorList>
            <person name="Stokke R."/>
            <person name="Hocking W.P."/>
            <person name="Steinsbu B.O."/>
            <person name="Steen I.H."/>
        </authorList>
    </citation>
    <scope>NUCLEOTIDE SEQUENCE [LARGE SCALE GENOMIC DNA]</scope>
    <source>
        <strain evidence="5">PM70-1</strain>
    </source>
</reference>
<keyword evidence="3" id="KW-0159">Chromosome partition</keyword>
<sequence length="180" mass="21272">MEDKNENEVRKIVEAILFSSSEPISPSKIARIVRVKTEIVEKVLRDLVHEYNIRDSSIEIIELKGSYLMRVKPNYTRFVDRFSEKDLDRGTRRTLVVIAIRQPIKLSELAKIRGNRCYEHVKKLEEIGFIETRKEGRSKIITTTKYFAKYYGLEKSDPEYVREFFSELQKKGKLSDYSRE</sequence>
<dbReference type="NCBIfam" id="TIGR00281">
    <property type="entry name" value="SMC-Scp complex subunit ScpB"/>
    <property type="match status" value="1"/>
</dbReference>
<name>N0BET0_9EURY</name>
<dbReference type="EMBL" id="CP005290">
    <property type="protein sequence ID" value="AGK60782.1"/>
    <property type="molecule type" value="Genomic_DNA"/>
</dbReference>
<dbReference type="RefSeq" id="WP_015590381.1">
    <property type="nucleotide sequence ID" value="NC_021169.1"/>
</dbReference>
<keyword evidence="2" id="KW-0132">Cell division</keyword>
<dbReference type="STRING" id="387631.Asulf_00769"/>
<evidence type="ECO:0000256" key="1">
    <source>
        <dbReference type="ARBA" id="ARBA00022490"/>
    </source>
</evidence>
<evidence type="ECO:0000313" key="6">
    <source>
        <dbReference type="Proteomes" id="UP000013307"/>
    </source>
</evidence>
<dbReference type="PANTHER" id="PTHR34298">
    <property type="entry name" value="SEGREGATION AND CONDENSATION PROTEIN B"/>
    <property type="match status" value="1"/>
</dbReference>